<sequence length="161" mass="19093">MNWQGIKPELQYPEMIINGMRVLLSQEDDTIHTFNLALKFLDRHGFAAWLTCYHAVYYLRGHITKAETEDVLVGMLETQTLPPELYEIIHCLQFWNQEGRKCYEMNKKRGEEYRDFIIRCIAADCSAFVEPHWEKFLTGRGSNHVWVTDRLSNQRVLLIHF</sequence>
<evidence type="ECO:0000313" key="2">
    <source>
        <dbReference type="Proteomes" id="UP001378956"/>
    </source>
</evidence>
<accession>A0ABU8NHC5</accession>
<dbReference type="Proteomes" id="UP001378956">
    <property type="component" value="Unassembled WGS sequence"/>
</dbReference>
<proteinExistence type="predicted"/>
<name>A0ABU8NHC5_9SPHI</name>
<reference evidence="1 2" key="1">
    <citation type="submission" date="2024-03" db="EMBL/GenBank/DDBJ databases">
        <title>Sequence of Lycoming College Course Isolates.</title>
        <authorList>
            <person name="Plotts O."/>
            <person name="Newman J."/>
        </authorList>
    </citation>
    <scope>NUCLEOTIDE SEQUENCE [LARGE SCALE GENOMIC DNA]</scope>
    <source>
        <strain evidence="1 2">CJB-3</strain>
    </source>
</reference>
<dbReference type="EMBL" id="JBBEUB010000001">
    <property type="protein sequence ID" value="MEJ2901633.1"/>
    <property type="molecule type" value="Genomic_DNA"/>
</dbReference>
<organism evidence="1 2">
    <name type="scientific">Pedobacter panaciterrae</name>
    <dbReference type="NCBI Taxonomy" id="363849"/>
    <lineage>
        <taxon>Bacteria</taxon>
        <taxon>Pseudomonadati</taxon>
        <taxon>Bacteroidota</taxon>
        <taxon>Sphingobacteriia</taxon>
        <taxon>Sphingobacteriales</taxon>
        <taxon>Sphingobacteriaceae</taxon>
        <taxon>Pedobacter</taxon>
    </lineage>
</organism>
<protein>
    <submittedName>
        <fullName evidence="1">Uncharacterized protein</fullName>
    </submittedName>
</protein>
<comment type="caution">
    <text evidence="1">The sequence shown here is derived from an EMBL/GenBank/DDBJ whole genome shotgun (WGS) entry which is preliminary data.</text>
</comment>
<gene>
    <name evidence="1" type="ORF">WAE58_04330</name>
</gene>
<dbReference type="RefSeq" id="WP_337715398.1">
    <property type="nucleotide sequence ID" value="NZ_JBBEUB010000001.1"/>
</dbReference>
<evidence type="ECO:0000313" key="1">
    <source>
        <dbReference type="EMBL" id="MEJ2901633.1"/>
    </source>
</evidence>
<keyword evidence="2" id="KW-1185">Reference proteome</keyword>